<keyword evidence="4" id="KW-0678">Repressor</keyword>
<comment type="subunit">
    <text evidence="4">Homodimer; the beta-strands of each monomer intercalate to form a hydrophobic core, while the alpha-helices form wings that extend away from the core.</text>
</comment>
<dbReference type="Proteomes" id="UP000316855">
    <property type="component" value="Chromosome"/>
</dbReference>
<organism evidence="5 6">
    <name type="scientific">Gimesia algae</name>
    <dbReference type="NCBI Taxonomy" id="2527971"/>
    <lineage>
        <taxon>Bacteria</taxon>
        <taxon>Pseudomonadati</taxon>
        <taxon>Planctomycetota</taxon>
        <taxon>Planctomycetia</taxon>
        <taxon>Planctomycetales</taxon>
        <taxon>Planctomycetaceae</taxon>
        <taxon>Gimesia</taxon>
    </lineage>
</organism>
<reference evidence="5 6" key="1">
    <citation type="submission" date="2019-02" db="EMBL/GenBank/DDBJ databases">
        <title>Deep-cultivation of Planctomycetes and their phenomic and genomic characterization uncovers novel biology.</title>
        <authorList>
            <person name="Wiegand S."/>
            <person name="Jogler M."/>
            <person name="Boedeker C."/>
            <person name="Pinto D."/>
            <person name="Vollmers J."/>
            <person name="Rivas-Marin E."/>
            <person name="Kohn T."/>
            <person name="Peeters S.H."/>
            <person name="Heuer A."/>
            <person name="Rast P."/>
            <person name="Oberbeckmann S."/>
            <person name="Bunk B."/>
            <person name="Jeske O."/>
            <person name="Meyerdierks A."/>
            <person name="Storesund J.E."/>
            <person name="Kallscheuer N."/>
            <person name="Luecker S."/>
            <person name="Lage O.M."/>
            <person name="Pohl T."/>
            <person name="Merkel B.J."/>
            <person name="Hornburger P."/>
            <person name="Mueller R.-W."/>
            <person name="Bruemmer F."/>
            <person name="Labrenz M."/>
            <person name="Spormann A.M."/>
            <person name="Op den Camp H."/>
            <person name="Overmann J."/>
            <person name="Amann R."/>
            <person name="Jetten M.S.M."/>
            <person name="Mascher T."/>
            <person name="Medema M.H."/>
            <person name="Devos D.P."/>
            <person name="Kaster A.-K."/>
            <person name="Ovreas L."/>
            <person name="Rohde M."/>
            <person name="Galperin M.Y."/>
            <person name="Jogler C."/>
        </authorList>
    </citation>
    <scope>NUCLEOTIDE SEQUENCE [LARGE SCALE GENOMIC DNA]</scope>
    <source>
        <strain evidence="5 6">Pan161</strain>
    </source>
</reference>
<gene>
    <name evidence="4" type="primary">csrA</name>
    <name evidence="5" type="ORF">Pan161_32160</name>
</gene>
<keyword evidence="6" id="KW-1185">Reference proteome</keyword>
<dbReference type="GO" id="GO:1902208">
    <property type="term" value="P:regulation of bacterial-type flagellum assembly"/>
    <property type="evidence" value="ECO:0007669"/>
    <property type="project" value="UniProtKB-UniRule"/>
</dbReference>
<accession>A0A517VF06</accession>
<evidence type="ECO:0000313" key="5">
    <source>
        <dbReference type="EMBL" id="QDT91557.1"/>
    </source>
</evidence>
<dbReference type="OrthoDB" id="289081at2"/>
<evidence type="ECO:0000256" key="4">
    <source>
        <dbReference type="HAMAP-Rule" id="MF_00167"/>
    </source>
</evidence>
<sequence length="75" mass="8592">MLVLTRKNKEQIRIADNIANNIIVTIVKIRGGNVKLGIECPRKIPIHRNEVPIETLDESESFLTLQFGNQKHFIL</sequence>
<dbReference type="PANTHER" id="PTHR34984">
    <property type="entry name" value="CARBON STORAGE REGULATOR"/>
    <property type="match status" value="1"/>
</dbReference>
<keyword evidence="2 4" id="KW-0810">Translation regulation</keyword>
<dbReference type="Pfam" id="PF02599">
    <property type="entry name" value="CsrA"/>
    <property type="match status" value="1"/>
</dbReference>
<dbReference type="KEGG" id="gax:Pan161_32160"/>
<comment type="subcellular location">
    <subcellularLocation>
        <location evidence="4">Cytoplasm</location>
    </subcellularLocation>
</comment>
<keyword evidence="4" id="KW-1005">Bacterial flagellum biogenesis</keyword>
<dbReference type="InterPro" id="IPR003751">
    <property type="entry name" value="CsrA"/>
</dbReference>
<evidence type="ECO:0000256" key="2">
    <source>
        <dbReference type="ARBA" id="ARBA00022845"/>
    </source>
</evidence>
<dbReference type="GO" id="GO:0006109">
    <property type="term" value="P:regulation of carbohydrate metabolic process"/>
    <property type="evidence" value="ECO:0007669"/>
    <property type="project" value="InterPro"/>
</dbReference>
<dbReference type="Gene3D" id="2.60.40.4380">
    <property type="entry name" value="Translational regulator CsrA"/>
    <property type="match status" value="1"/>
</dbReference>
<protein>
    <recommendedName>
        <fullName evidence="4">Translational regulator CsrA</fullName>
    </recommendedName>
</protein>
<dbReference type="PANTHER" id="PTHR34984:SF1">
    <property type="entry name" value="CARBON STORAGE REGULATOR"/>
    <property type="match status" value="1"/>
</dbReference>
<keyword evidence="3 4" id="KW-0694">RNA-binding</keyword>
<dbReference type="SUPFAM" id="SSF117130">
    <property type="entry name" value="CsrA-like"/>
    <property type="match status" value="1"/>
</dbReference>
<dbReference type="GO" id="GO:0044781">
    <property type="term" value="P:bacterial-type flagellum organization"/>
    <property type="evidence" value="ECO:0007669"/>
    <property type="project" value="UniProtKB-KW"/>
</dbReference>
<dbReference type="HAMAP" id="MF_00167">
    <property type="entry name" value="CsrA"/>
    <property type="match status" value="1"/>
</dbReference>
<comment type="similarity">
    <text evidence="4">Belongs to the CsrA/RsmA family.</text>
</comment>
<dbReference type="GO" id="GO:0005829">
    <property type="term" value="C:cytosol"/>
    <property type="evidence" value="ECO:0007669"/>
    <property type="project" value="TreeGrafter"/>
</dbReference>
<keyword evidence="1 4" id="KW-0963">Cytoplasm</keyword>
<dbReference type="InterPro" id="IPR036107">
    <property type="entry name" value="CsrA_sf"/>
</dbReference>
<dbReference type="AlphaFoldDB" id="A0A517VF06"/>
<dbReference type="EMBL" id="CP036343">
    <property type="protein sequence ID" value="QDT91557.1"/>
    <property type="molecule type" value="Genomic_DNA"/>
</dbReference>
<proteinExistence type="inferred from homology"/>
<dbReference type="GO" id="GO:0006402">
    <property type="term" value="P:mRNA catabolic process"/>
    <property type="evidence" value="ECO:0007669"/>
    <property type="project" value="InterPro"/>
</dbReference>
<dbReference type="GO" id="GO:0045947">
    <property type="term" value="P:negative regulation of translational initiation"/>
    <property type="evidence" value="ECO:0007669"/>
    <property type="project" value="UniProtKB-UniRule"/>
</dbReference>
<dbReference type="GO" id="GO:0048027">
    <property type="term" value="F:mRNA 5'-UTR binding"/>
    <property type="evidence" value="ECO:0007669"/>
    <property type="project" value="UniProtKB-UniRule"/>
</dbReference>
<evidence type="ECO:0000313" key="6">
    <source>
        <dbReference type="Proteomes" id="UP000316855"/>
    </source>
</evidence>
<evidence type="ECO:0000256" key="3">
    <source>
        <dbReference type="ARBA" id="ARBA00022884"/>
    </source>
</evidence>
<evidence type="ECO:0000256" key="1">
    <source>
        <dbReference type="ARBA" id="ARBA00022490"/>
    </source>
</evidence>
<dbReference type="RefSeq" id="WP_145228510.1">
    <property type="nucleotide sequence ID" value="NZ_CP036343.1"/>
</dbReference>
<comment type="function">
    <text evidence="4">A translational regulator that binds mRNA to regulate translation initiation and/or mRNA stability. Usually binds in the 5'-UTR at or near the Shine-Dalgarno sequence preventing ribosome-binding, thus repressing translation. Its main target seems to be the major flagellin gene, while its function is anatagonized by FliW.</text>
</comment>
<name>A0A517VF06_9PLAN</name>